<protein>
    <submittedName>
        <fullName evidence="2">Diacylglycerol kinase family protein</fullName>
    </submittedName>
</protein>
<dbReference type="Pfam" id="PF00781">
    <property type="entry name" value="DAGK_cat"/>
    <property type="match status" value="1"/>
</dbReference>
<comment type="caution">
    <text evidence="2">The sequence shown here is derived from an EMBL/GenBank/DDBJ whole genome shotgun (WGS) entry which is preliminary data.</text>
</comment>
<proteinExistence type="predicted"/>
<evidence type="ECO:0000313" key="2">
    <source>
        <dbReference type="EMBL" id="MDF1585869.1"/>
    </source>
</evidence>
<name>A0AAP3XPU2_9PROT</name>
<evidence type="ECO:0000259" key="1">
    <source>
        <dbReference type="PROSITE" id="PS50146"/>
    </source>
</evidence>
<dbReference type="InterPro" id="IPR017438">
    <property type="entry name" value="ATP-NAD_kinase_N"/>
</dbReference>
<dbReference type="Proteomes" id="UP001301140">
    <property type="component" value="Unassembled WGS sequence"/>
</dbReference>
<dbReference type="GO" id="GO:0016301">
    <property type="term" value="F:kinase activity"/>
    <property type="evidence" value="ECO:0007669"/>
    <property type="project" value="UniProtKB-KW"/>
</dbReference>
<feature type="domain" description="DAGKc" evidence="1">
    <location>
        <begin position="43"/>
        <end position="114"/>
    </location>
</feature>
<evidence type="ECO:0000313" key="3">
    <source>
        <dbReference type="Proteomes" id="UP001301140"/>
    </source>
</evidence>
<dbReference type="SUPFAM" id="SSF111331">
    <property type="entry name" value="NAD kinase/diacylglycerol kinase-like"/>
    <property type="match status" value="1"/>
</dbReference>
<dbReference type="InterPro" id="IPR016064">
    <property type="entry name" value="NAD/diacylglycerol_kinase_sf"/>
</dbReference>
<accession>A0AAP3XPU2</accession>
<reference evidence="2 3" key="1">
    <citation type="submission" date="2023-03" db="EMBL/GenBank/DDBJ databases">
        <title>YIM 152171 draft genome.</title>
        <authorList>
            <person name="Yang Z."/>
        </authorList>
    </citation>
    <scope>NUCLEOTIDE SEQUENCE [LARGE SCALE GENOMIC DNA]</scope>
    <source>
        <strain evidence="2 3">YIM 152171</strain>
    </source>
</reference>
<dbReference type="Gene3D" id="3.40.50.10330">
    <property type="entry name" value="Probable inorganic polyphosphate/atp-NAD kinase, domain 1"/>
    <property type="match status" value="1"/>
</dbReference>
<keyword evidence="3" id="KW-1185">Reference proteome</keyword>
<dbReference type="EMBL" id="JARGEQ010000047">
    <property type="protein sequence ID" value="MDF1585869.1"/>
    <property type="molecule type" value="Genomic_DNA"/>
</dbReference>
<keyword evidence="2" id="KW-0418">Kinase</keyword>
<dbReference type="AlphaFoldDB" id="A0AAP3XPU2"/>
<dbReference type="PROSITE" id="PS50146">
    <property type="entry name" value="DAGK"/>
    <property type="match status" value="1"/>
</dbReference>
<gene>
    <name evidence="2" type="ORF">PZ740_05660</name>
</gene>
<sequence>MNAGAALRVGVIHNARSTRNKETLGELRGAFGGGPEVVQLDFEHGTSLAELLDELAQREIGLLVVNGGDGTVQGVLTELLERRPFAELPPVAILPRGMANMTANDCGLRRRDPAMVRRLQGLVRERRLAEHLVTRRVLRIDNIADAQPQWGMFFGAAGIYDAIHLCKGEVHTRGLKGELANLVTLLHLLGNWAIGRKPAGMLEGEEVGMRLDGQERRGRQLLVLATTLDRLVVRSRPYWREELGPVRFTSIAHPPQRLVRSARQVLYGSNRERLPEGYFSRGAHRVELDMGLPFTIDGQFFQARADAPLVITAPQGVRFVRL</sequence>
<organism evidence="2 3">
    <name type="scientific">Marinimicrococcus flavescens</name>
    <dbReference type="NCBI Taxonomy" id="3031815"/>
    <lineage>
        <taxon>Bacteria</taxon>
        <taxon>Pseudomonadati</taxon>
        <taxon>Pseudomonadota</taxon>
        <taxon>Alphaproteobacteria</taxon>
        <taxon>Geminicoccales</taxon>
        <taxon>Geminicoccaceae</taxon>
        <taxon>Marinimicrococcus</taxon>
    </lineage>
</organism>
<keyword evidence="2" id="KW-0808">Transferase</keyword>
<dbReference type="RefSeq" id="WP_327788290.1">
    <property type="nucleotide sequence ID" value="NZ_JARGEQ010000047.1"/>
</dbReference>
<dbReference type="InterPro" id="IPR001206">
    <property type="entry name" value="Diacylglycerol_kinase_cat_dom"/>
</dbReference>